<dbReference type="InterPro" id="IPR001387">
    <property type="entry name" value="Cro/C1-type_HTH"/>
</dbReference>
<proteinExistence type="predicted"/>
<dbReference type="SUPFAM" id="SSF47413">
    <property type="entry name" value="lambda repressor-like DNA-binding domains"/>
    <property type="match status" value="1"/>
</dbReference>
<dbReference type="InterPro" id="IPR010982">
    <property type="entry name" value="Lambda_DNA-bd_dom_sf"/>
</dbReference>
<dbReference type="GO" id="GO:0003677">
    <property type="term" value="F:DNA binding"/>
    <property type="evidence" value="ECO:0007669"/>
    <property type="project" value="InterPro"/>
</dbReference>
<reference evidence="2 3" key="1">
    <citation type="submission" date="2020-08" db="EMBL/GenBank/DDBJ databases">
        <title>Genomic Encyclopedia of Type Strains, Phase IV (KMG-IV): sequencing the most valuable type-strain genomes for metagenomic binning, comparative biology and taxonomic classification.</title>
        <authorList>
            <person name="Goeker M."/>
        </authorList>
    </citation>
    <scope>NUCLEOTIDE SEQUENCE [LARGE SCALE GENOMIC DNA]</scope>
    <source>
        <strain evidence="2 3">DSM 21255</strain>
    </source>
</reference>
<dbReference type="Proteomes" id="UP000591941">
    <property type="component" value="Unassembled WGS sequence"/>
</dbReference>
<evidence type="ECO:0000313" key="3">
    <source>
        <dbReference type="Proteomes" id="UP000591941"/>
    </source>
</evidence>
<dbReference type="EMBL" id="JACHHI010000003">
    <property type="protein sequence ID" value="MBB6477641.1"/>
    <property type="molecule type" value="Genomic_DNA"/>
</dbReference>
<evidence type="ECO:0000259" key="1">
    <source>
        <dbReference type="PROSITE" id="PS50943"/>
    </source>
</evidence>
<dbReference type="SMART" id="SM00530">
    <property type="entry name" value="HTH_XRE"/>
    <property type="match status" value="1"/>
</dbReference>
<accession>A0A841R2N5</accession>
<dbReference type="PROSITE" id="PS50943">
    <property type="entry name" value="HTH_CROC1"/>
    <property type="match status" value="1"/>
</dbReference>
<dbReference type="Gene3D" id="1.10.260.40">
    <property type="entry name" value="lambda repressor-like DNA-binding domains"/>
    <property type="match status" value="1"/>
</dbReference>
<gene>
    <name evidence="2" type="ORF">HNR45_000674</name>
</gene>
<dbReference type="RefSeq" id="WP_159822584.1">
    <property type="nucleotide sequence ID" value="NZ_CABWNB010000002.1"/>
</dbReference>
<comment type="caution">
    <text evidence="2">The sequence shown here is derived from an EMBL/GenBank/DDBJ whole genome shotgun (WGS) entry which is preliminary data.</text>
</comment>
<dbReference type="Pfam" id="PF01381">
    <property type="entry name" value="HTH_3"/>
    <property type="match status" value="1"/>
</dbReference>
<name>A0A841R2N5_9FIRM</name>
<dbReference type="OrthoDB" id="9808239at2"/>
<organism evidence="2 3">
    <name type="scientific">Negativicoccus succinicivorans</name>
    <dbReference type="NCBI Taxonomy" id="620903"/>
    <lineage>
        <taxon>Bacteria</taxon>
        <taxon>Bacillati</taxon>
        <taxon>Bacillota</taxon>
        <taxon>Negativicutes</taxon>
        <taxon>Veillonellales</taxon>
        <taxon>Veillonellaceae</taxon>
        <taxon>Negativicoccus</taxon>
    </lineage>
</organism>
<dbReference type="GeneID" id="99863470"/>
<evidence type="ECO:0000313" key="2">
    <source>
        <dbReference type="EMBL" id="MBB6477641.1"/>
    </source>
</evidence>
<dbReference type="CDD" id="cd00093">
    <property type="entry name" value="HTH_XRE"/>
    <property type="match status" value="1"/>
</dbReference>
<dbReference type="AlphaFoldDB" id="A0A841R2N5"/>
<protein>
    <submittedName>
        <fullName evidence="2">Transcriptional regulator with XRE-family HTH domain</fullName>
    </submittedName>
</protein>
<feature type="domain" description="HTH cro/C1-type" evidence="1">
    <location>
        <begin position="9"/>
        <end position="63"/>
    </location>
</feature>
<sequence length="66" mass="7615">MGQHFVDVMKNARNEKGWTQYRLAKECGLSREMISKLELEMHSPMISTVERICSALGIEIVFKKKS</sequence>
<keyword evidence="3" id="KW-1185">Reference proteome</keyword>